<evidence type="ECO:0000259" key="1">
    <source>
        <dbReference type="Pfam" id="PF01370"/>
    </source>
</evidence>
<dbReference type="InterPro" id="IPR001509">
    <property type="entry name" value="Epimerase_deHydtase"/>
</dbReference>
<organism evidence="2 3">
    <name type="scientific">Tunturiibacter gelidiferens</name>
    <dbReference type="NCBI Taxonomy" id="3069689"/>
    <lineage>
        <taxon>Bacteria</taxon>
        <taxon>Pseudomonadati</taxon>
        <taxon>Acidobacteriota</taxon>
        <taxon>Terriglobia</taxon>
        <taxon>Terriglobales</taxon>
        <taxon>Acidobacteriaceae</taxon>
        <taxon>Tunturiibacter</taxon>
    </lineage>
</organism>
<dbReference type="SUPFAM" id="SSF51735">
    <property type="entry name" value="NAD(P)-binding Rossmann-fold domains"/>
    <property type="match status" value="1"/>
</dbReference>
<evidence type="ECO:0000313" key="2">
    <source>
        <dbReference type="EMBL" id="MBB5330688.1"/>
    </source>
</evidence>
<accession>A0A9X0QI74</accession>
<dbReference type="InterPro" id="IPR036291">
    <property type="entry name" value="NAD(P)-bd_dom_sf"/>
</dbReference>
<sequence length="341" mass="37004">MISPKSEPELDRSLTQPNAADIAFARRIEGDTIVLGAGGKMGPTLAKRLHLALREAGSNARVLAASRFQSASAVAELRDAGVETLNCDFLDTAKVQALPRVPNVLFLAGRKFGSAGDPELTWAMNTIVPAHVAEQYRDSRIVVFSTGNVYPFVTPEQGGCVETDAPAPRGEYAQSCLGRERVFEYYSKQYQTPCLLFRLNYAIDLRYGVLVDIAQQVYAGKPVNLSVPAVNVLWQGDANSYAMRSLELCTSPARSLNVTGPETIQVRRVAEFFAKRFDREAFFSGESLGVALLNNASACHAALGYPEVTADQLIEAVAIWVESGGTTLNKATKFQVTDGKF</sequence>
<keyword evidence="3" id="KW-1185">Reference proteome</keyword>
<reference evidence="2 3" key="1">
    <citation type="submission" date="2020-08" db="EMBL/GenBank/DDBJ databases">
        <title>Genomic Encyclopedia of Type Strains, Phase IV (KMG-V): Genome sequencing to study the core and pangenomes of soil and plant-associated prokaryotes.</title>
        <authorList>
            <person name="Whitman W."/>
        </authorList>
    </citation>
    <scope>NUCLEOTIDE SEQUENCE [LARGE SCALE GENOMIC DNA]</scope>
    <source>
        <strain evidence="2 3">X5P2</strain>
    </source>
</reference>
<dbReference type="EMBL" id="JACHEB010000011">
    <property type="protein sequence ID" value="MBB5330688.1"/>
    <property type="molecule type" value="Genomic_DNA"/>
</dbReference>
<name>A0A9X0QI74_9BACT</name>
<proteinExistence type="predicted"/>
<comment type="caution">
    <text evidence="2">The sequence shown here is derived from an EMBL/GenBank/DDBJ whole genome shotgun (WGS) entry which is preliminary data.</text>
</comment>
<dbReference type="AlphaFoldDB" id="A0A9X0QI74"/>
<dbReference type="Proteomes" id="UP000535182">
    <property type="component" value="Unassembled WGS sequence"/>
</dbReference>
<feature type="domain" description="NAD-dependent epimerase/dehydratase" evidence="1">
    <location>
        <begin position="33"/>
        <end position="199"/>
    </location>
</feature>
<dbReference type="Pfam" id="PF01370">
    <property type="entry name" value="Epimerase"/>
    <property type="match status" value="1"/>
</dbReference>
<evidence type="ECO:0000313" key="3">
    <source>
        <dbReference type="Proteomes" id="UP000535182"/>
    </source>
</evidence>
<gene>
    <name evidence="2" type="ORF">HDF14_004324</name>
</gene>
<protein>
    <submittedName>
        <fullName evidence="2">Nucleoside-diphosphate-sugar epimerase</fullName>
    </submittedName>
</protein>
<dbReference type="Gene3D" id="3.40.50.720">
    <property type="entry name" value="NAD(P)-binding Rossmann-like Domain"/>
    <property type="match status" value="1"/>
</dbReference>
<dbReference type="RefSeq" id="WP_183980354.1">
    <property type="nucleotide sequence ID" value="NZ_JACHEB010000011.1"/>
</dbReference>